<dbReference type="Proteomes" id="UP001523234">
    <property type="component" value="Unassembled WGS sequence"/>
</dbReference>
<dbReference type="SUPFAM" id="SSF55729">
    <property type="entry name" value="Acyl-CoA N-acyltransferases (Nat)"/>
    <property type="match status" value="1"/>
</dbReference>
<evidence type="ECO:0000259" key="1">
    <source>
        <dbReference type="PROSITE" id="PS51186"/>
    </source>
</evidence>
<accession>A0ABT0ZQR3</accession>
<name>A0ABT0ZQR3_9LACO</name>
<dbReference type="CDD" id="cd04301">
    <property type="entry name" value="NAT_SF"/>
    <property type="match status" value="1"/>
</dbReference>
<dbReference type="PROSITE" id="PS51186">
    <property type="entry name" value="GNAT"/>
    <property type="match status" value="1"/>
</dbReference>
<reference evidence="2 3" key="1">
    <citation type="submission" date="2022-06" db="EMBL/GenBank/DDBJ databases">
        <title>Fructobacillus taiwanensis sp. nov., isolated from the honeybee.</title>
        <authorList>
            <person name="Chen Y.-S."/>
            <person name="Wang L.-T."/>
            <person name="Lee Y.-S."/>
            <person name="Chang Y.-C."/>
            <person name="Wu H.-C."/>
            <person name="Liao C.-Y."/>
            <person name="Chen W.-H."/>
            <person name="Deng J.-N."/>
            <person name="Wang Y.-H."/>
        </authorList>
    </citation>
    <scope>NUCLEOTIDE SEQUENCE [LARGE SCALE GENOMIC DNA]</scope>
    <source>
        <strain evidence="2 3">W13</strain>
    </source>
</reference>
<dbReference type="RefSeq" id="WP_252443386.1">
    <property type="nucleotide sequence ID" value="NZ_JAMWYK010000004.1"/>
</dbReference>
<evidence type="ECO:0000313" key="2">
    <source>
        <dbReference type="EMBL" id="MCO0832331.1"/>
    </source>
</evidence>
<dbReference type="Gene3D" id="3.40.630.30">
    <property type="match status" value="1"/>
</dbReference>
<keyword evidence="3" id="KW-1185">Reference proteome</keyword>
<sequence>MTQLNTDFQIAPLAKADLVVYKSSLKAAYRHGLPNRYGEDFPVDLLMPEDEYLNIILKSDIERSFVALQNGAIIAGISFRQDEGSSKAYVNEIFTVPAYQEQGLMTRFFLQLDQQLDDIKTWEYGLVPGDSASMNLFINRLGFEISEFMNERHPEDDKQLPNAGKFIIQKKKP</sequence>
<organism evidence="2 3">
    <name type="scientific">Fructobacillus apis</name>
    <dbReference type="NCBI Taxonomy" id="2935017"/>
    <lineage>
        <taxon>Bacteria</taxon>
        <taxon>Bacillati</taxon>
        <taxon>Bacillota</taxon>
        <taxon>Bacilli</taxon>
        <taxon>Lactobacillales</taxon>
        <taxon>Lactobacillaceae</taxon>
        <taxon>Fructobacillus</taxon>
    </lineage>
</organism>
<dbReference type="InterPro" id="IPR016181">
    <property type="entry name" value="Acyl_CoA_acyltransferase"/>
</dbReference>
<evidence type="ECO:0000313" key="3">
    <source>
        <dbReference type="Proteomes" id="UP001523234"/>
    </source>
</evidence>
<gene>
    <name evidence="2" type="ORF">NFX39_04400</name>
</gene>
<dbReference type="Pfam" id="PF00583">
    <property type="entry name" value="Acetyltransf_1"/>
    <property type="match status" value="1"/>
</dbReference>
<protein>
    <submittedName>
        <fullName evidence="2">GNAT family N-acetyltransferase</fullName>
    </submittedName>
</protein>
<proteinExistence type="predicted"/>
<feature type="domain" description="N-acetyltransferase" evidence="1">
    <location>
        <begin position="8"/>
        <end position="161"/>
    </location>
</feature>
<dbReference type="EMBL" id="JAMWYK010000004">
    <property type="protein sequence ID" value="MCO0832331.1"/>
    <property type="molecule type" value="Genomic_DNA"/>
</dbReference>
<dbReference type="InterPro" id="IPR000182">
    <property type="entry name" value="GNAT_dom"/>
</dbReference>
<comment type="caution">
    <text evidence="2">The sequence shown here is derived from an EMBL/GenBank/DDBJ whole genome shotgun (WGS) entry which is preliminary data.</text>
</comment>